<protein>
    <submittedName>
        <fullName evidence="2">DUF3035 domain-containing protein</fullName>
    </submittedName>
</protein>
<gene>
    <name evidence="2" type="ORF">FOM92_13320</name>
</gene>
<evidence type="ECO:0000313" key="2">
    <source>
        <dbReference type="EMBL" id="TSB02104.1"/>
    </source>
</evidence>
<dbReference type="Pfam" id="PF11233">
    <property type="entry name" value="DUF3035"/>
    <property type="match status" value="1"/>
</dbReference>
<keyword evidence="1" id="KW-0732">Signal</keyword>
<dbReference type="OrthoDB" id="8478256at2"/>
<keyword evidence="3" id="KW-1185">Reference proteome</keyword>
<accession>A0A553WBP2</accession>
<feature type="signal peptide" evidence="1">
    <location>
        <begin position="1"/>
        <end position="20"/>
    </location>
</feature>
<name>A0A553WBP2_9SPHN</name>
<reference evidence="2 3" key="1">
    <citation type="submission" date="2019-07" db="EMBL/GenBank/DDBJ databases">
        <authorList>
            <person name="Park M."/>
        </authorList>
    </citation>
    <scope>NUCLEOTIDE SEQUENCE [LARGE SCALE GENOMIC DNA]</scope>
    <source>
        <strain evidence="2 3">KCTC32445</strain>
    </source>
</reference>
<dbReference type="PROSITE" id="PS51257">
    <property type="entry name" value="PROKAR_LIPOPROTEIN"/>
    <property type="match status" value="1"/>
</dbReference>
<dbReference type="AlphaFoldDB" id="A0A553WBP2"/>
<sequence>MKRKLILTFAAFALTSLSGCGSTGILDRQRPDEFAVTRAKPIVVPATFTLPAPTPDAPRPQDGDIKEQVLDALFGGTAPAPRP</sequence>
<feature type="chain" id="PRO_5022108237" evidence="1">
    <location>
        <begin position="21"/>
        <end position="83"/>
    </location>
</feature>
<dbReference type="RefSeq" id="WP_143777322.1">
    <property type="nucleotide sequence ID" value="NZ_VKKU01000002.1"/>
</dbReference>
<dbReference type="EMBL" id="VKKU01000002">
    <property type="protein sequence ID" value="TSB02104.1"/>
    <property type="molecule type" value="Genomic_DNA"/>
</dbReference>
<evidence type="ECO:0000256" key="1">
    <source>
        <dbReference type="SAM" id="SignalP"/>
    </source>
</evidence>
<dbReference type="Proteomes" id="UP000320160">
    <property type="component" value="Unassembled WGS sequence"/>
</dbReference>
<proteinExistence type="predicted"/>
<organism evidence="2 3">
    <name type="scientific">Sphingorhabdus contaminans</name>
    <dbReference type="NCBI Taxonomy" id="1343899"/>
    <lineage>
        <taxon>Bacteria</taxon>
        <taxon>Pseudomonadati</taxon>
        <taxon>Pseudomonadota</taxon>
        <taxon>Alphaproteobacteria</taxon>
        <taxon>Sphingomonadales</taxon>
        <taxon>Sphingomonadaceae</taxon>
        <taxon>Sphingorhabdus</taxon>
    </lineage>
</organism>
<dbReference type="InterPro" id="IPR021395">
    <property type="entry name" value="DUF3035"/>
</dbReference>
<evidence type="ECO:0000313" key="3">
    <source>
        <dbReference type="Proteomes" id="UP000320160"/>
    </source>
</evidence>
<comment type="caution">
    <text evidence="2">The sequence shown here is derived from an EMBL/GenBank/DDBJ whole genome shotgun (WGS) entry which is preliminary data.</text>
</comment>